<gene>
    <name evidence="1" type="ORF">LCMiAC01_05600</name>
</gene>
<evidence type="ECO:0000313" key="1">
    <source>
        <dbReference type="EMBL" id="QBK88878.1"/>
    </source>
</evidence>
<accession>A0A481Z080</accession>
<proteinExistence type="predicted"/>
<name>A0A481Z080_9VIRU</name>
<organism evidence="1">
    <name type="scientific">Mimivirus LCMiAC01</name>
    <dbReference type="NCBI Taxonomy" id="2506608"/>
    <lineage>
        <taxon>Viruses</taxon>
        <taxon>Varidnaviria</taxon>
        <taxon>Bamfordvirae</taxon>
        <taxon>Nucleocytoviricota</taxon>
        <taxon>Megaviricetes</taxon>
        <taxon>Imitervirales</taxon>
        <taxon>Mimiviridae</taxon>
        <taxon>Klosneuvirinae</taxon>
    </lineage>
</organism>
<protein>
    <submittedName>
        <fullName evidence="1">Uncharacterized protein</fullName>
    </submittedName>
</protein>
<reference evidence="1" key="1">
    <citation type="journal article" date="2019" name="MBio">
        <title>Virus Genomes from Deep Sea Sediments Expand the Ocean Megavirome and Support Independent Origins of Viral Gigantism.</title>
        <authorList>
            <person name="Backstrom D."/>
            <person name="Yutin N."/>
            <person name="Jorgensen S.L."/>
            <person name="Dharamshi J."/>
            <person name="Homa F."/>
            <person name="Zaremba-Niedwiedzka K."/>
            <person name="Spang A."/>
            <person name="Wolf Y.I."/>
            <person name="Koonin E.V."/>
            <person name="Ettema T.J."/>
        </authorList>
    </citation>
    <scope>NUCLEOTIDE SEQUENCE</scope>
</reference>
<dbReference type="EMBL" id="MK500403">
    <property type="protein sequence ID" value="QBK88878.1"/>
    <property type="molecule type" value="Genomic_DNA"/>
</dbReference>
<sequence>MDYRKKYSKYKRKYINLKNRMYGGYVEDDVINDIIEIIKCLDGYVKIFDEEFHAKIFRECHTYWIKLLKRIIYEQTNNRIDLLVKLRTTLQDMP</sequence>